<gene>
    <name evidence="2" type="ORF">ISU10_13690</name>
</gene>
<protein>
    <submittedName>
        <fullName evidence="2">Uncharacterized protein</fullName>
    </submittedName>
</protein>
<comment type="caution">
    <text evidence="2">The sequence shown here is derived from an EMBL/GenBank/DDBJ whole genome shotgun (WGS) entry which is preliminary data.</text>
</comment>
<sequence>MRNEESGVNPVTGRRMVDESVYSVEFKPRATGRRVIGMLTLAGIVATVYFSWRAFEERTTVDYGTAATIGALTIILWAAWAASPVTHIHVHGGILEVQRAGRTERFDLTSHYTKIRTEGRPRSNKWRVMIERPANSPFVIDRTMVDPRAFTRLLEAYHHVA</sequence>
<evidence type="ECO:0000256" key="1">
    <source>
        <dbReference type="SAM" id="Phobius"/>
    </source>
</evidence>
<dbReference type="Proteomes" id="UP000660668">
    <property type="component" value="Unassembled WGS sequence"/>
</dbReference>
<accession>A0A930VQ26</accession>
<feature type="transmembrane region" description="Helical" evidence="1">
    <location>
        <begin position="35"/>
        <end position="52"/>
    </location>
</feature>
<evidence type="ECO:0000313" key="3">
    <source>
        <dbReference type="Proteomes" id="UP000660668"/>
    </source>
</evidence>
<reference evidence="2" key="1">
    <citation type="submission" date="2020-11" db="EMBL/GenBank/DDBJ databases">
        <title>Nocardioides cynanchi sp. nov., isolated from soil of rhizosphere of Cynanchum wilfordii.</title>
        <authorList>
            <person name="Lee J.-S."/>
            <person name="Suh M.K."/>
            <person name="Kim J.-S."/>
        </authorList>
    </citation>
    <scope>NUCLEOTIDE SEQUENCE</scope>
    <source>
        <strain evidence="2">KCTC 19276</strain>
    </source>
</reference>
<keyword evidence="1" id="KW-0812">Transmembrane</keyword>
<feature type="transmembrane region" description="Helical" evidence="1">
    <location>
        <begin position="64"/>
        <end position="82"/>
    </location>
</feature>
<name>A0A930VQ26_9ACTN</name>
<evidence type="ECO:0000313" key="2">
    <source>
        <dbReference type="EMBL" id="MBF4768815.1"/>
    </source>
</evidence>
<dbReference type="EMBL" id="JADKPO010000017">
    <property type="protein sequence ID" value="MBF4768815.1"/>
    <property type="molecule type" value="Genomic_DNA"/>
</dbReference>
<dbReference type="AlphaFoldDB" id="A0A930VQ26"/>
<organism evidence="2 3">
    <name type="scientific">Nocardioides agariphilus</name>
    <dbReference type="NCBI Taxonomy" id="433664"/>
    <lineage>
        <taxon>Bacteria</taxon>
        <taxon>Bacillati</taxon>
        <taxon>Actinomycetota</taxon>
        <taxon>Actinomycetes</taxon>
        <taxon>Propionibacteriales</taxon>
        <taxon>Nocardioidaceae</taxon>
        <taxon>Nocardioides</taxon>
    </lineage>
</organism>
<keyword evidence="3" id="KW-1185">Reference proteome</keyword>
<keyword evidence="1" id="KW-1133">Transmembrane helix</keyword>
<dbReference type="RefSeq" id="WP_194696968.1">
    <property type="nucleotide sequence ID" value="NZ_JADKPO010000017.1"/>
</dbReference>
<proteinExistence type="predicted"/>
<keyword evidence="1" id="KW-0472">Membrane</keyword>